<feature type="compositionally biased region" description="Basic and acidic residues" evidence="1">
    <location>
        <begin position="1"/>
        <end position="23"/>
    </location>
</feature>
<evidence type="ECO:0000313" key="3">
    <source>
        <dbReference type="Proteomes" id="UP001162131"/>
    </source>
</evidence>
<accession>A0AAU9JIN9</accession>
<dbReference type="AlphaFoldDB" id="A0AAU9JIN9"/>
<name>A0AAU9JIN9_9CILI</name>
<dbReference type="Proteomes" id="UP001162131">
    <property type="component" value="Unassembled WGS sequence"/>
</dbReference>
<feature type="compositionally biased region" description="Basic and acidic residues" evidence="1">
    <location>
        <begin position="34"/>
        <end position="46"/>
    </location>
</feature>
<gene>
    <name evidence="2" type="ORF">BSTOLATCC_MIC28954</name>
</gene>
<proteinExistence type="predicted"/>
<feature type="region of interest" description="Disordered" evidence="1">
    <location>
        <begin position="1"/>
        <end position="74"/>
    </location>
</feature>
<dbReference type="EMBL" id="CAJZBQ010000028">
    <property type="protein sequence ID" value="CAG9321584.1"/>
    <property type="molecule type" value="Genomic_DNA"/>
</dbReference>
<keyword evidence="3" id="KW-1185">Reference proteome</keyword>
<organism evidence="2 3">
    <name type="scientific">Blepharisma stoltei</name>
    <dbReference type="NCBI Taxonomy" id="1481888"/>
    <lineage>
        <taxon>Eukaryota</taxon>
        <taxon>Sar</taxon>
        <taxon>Alveolata</taxon>
        <taxon>Ciliophora</taxon>
        <taxon>Postciliodesmatophora</taxon>
        <taxon>Heterotrichea</taxon>
        <taxon>Heterotrichida</taxon>
        <taxon>Blepharismidae</taxon>
        <taxon>Blepharisma</taxon>
    </lineage>
</organism>
<feature type="compositionally biased region" description="Basic and acidic residues" evidence="1">
    <location>
        <begin position="53"/>
        <end position="74"/>
    </location>
</feature>
<feature type="region of interest" description="Disordered" evidence="1">
    <location>
        <begin position="101"/>
        <end position="122"/>
    </location>
</feature>
<protein>
    <submittedName>
        <fullName evidence="2">Uncharacterized protein</fullName>
    </submittedName>
</protein>
<reference evidence="2" key="1">
    <citation type="submission" date="2021-09" db="EMBL/GenBank/DDBJ databases">
        <authorList>
            <consortium name="AG Swart"/>
            <person name="Singh M."/>
            <person name="Singh A."/>
            <person name="Seah K."/>
            <person name="Emmerich C."/>
        </authorList>
    </citation>
    <scope>NUCLEOTIDE SEQUENCE</scope>
    <source>
        <strain evidence="2">ATCC30299</strain>
    </source>
</reference>
<comment type="caution">
    <text evidence="2">The sequence shown here is derived from an EMBL/GenBank/DDBJ whole genome shotgun (WGS) entry which is preliminary data.</text>
</comment>
<evidence type="ECO:0000256" key="1">
    <source>
        <dbReference type="SAM" id="MobiDB-lite"/>
    </source>
</evidence>
<sequence length="122" mass="14395">MIKKGKELHEVKHKEKRKAEIGARKSAKWKAKMKAKEMEENERQARNEAVTGVEKERDIERESQGRMEKGKESWCRKREIGEKIGRYWGQFREFRPCKSSIIQLGDGGNDREFEERRKMGAG</sequence>
<feature type="compositionally biased region" description="Basic and acidic residues" evidence="1">
    <location>
        <begin position="108"/>
        <end position="122"/>
    </location>
</feature>
<evidence type="ECO:0000313" key="2">
    <source>
        <dbReference type="EMBL" id="CAG9321584.1"/>
    </source>
</evidence>